<evidence type="ECO:0000256" key="4">
    <source>
        <dbReference type="ARBA" id="ARBA00044936"/>
    </source>
</evidence>
<comment type="subcellular location">
    <subcellularLocation>
        <location evidence="5">Cytoplasm</location>
    </subcellularLocation>
    <text evidence="5">Localizes to the division site, in a FtsZ-dependent manner.</text>
</comment>
<keyword evidence="2 5" id="KW-0717">Septation</keyword>
<evidence type="ECO:0000256" key="6">
    <source>
        <dbReference type="SAM" id="MobiDB-lite"/>
    </source>
</evidence>
<dbReference type="Pfam" id="PF04472">
    <property type="entry name" value="SepF"/>
    <property type="match status" value="1"/>
</dbReference>
<keyword evidence="3 5" id="KW-0131">Cell cycle</keyword>
<comment type="similarity">
    <text evidence="5">Belongs to the SepF family.</text>
</comment>
<dbReference type="RefSeq" id="WP_267152867.1">
    <property type="nucleotide sequence ID" value="NZ_JAPMLT010000011.1"/>
</dbReference>
<name>A0ABT3X400_9BACL</name>
<evidence type="ECO:0000256" key="3">
    <source>
        <dbReference type="ARBA" id="ARBA00023306"/>
    </source>
</evidence>
<dbReference type="PANTHER" id="PTHR35798:SF1">
    <property type="entry name" value="CELL DIVISION PROTEIN SEPF"/>
    <property type="match status" value="1"/>
</dbReference>
<dbReference type="PANTHER" id="PTHR35798">
    <property type="entry name" value="CELL DIVISION PROTEIN SEPF"/>
    <property type="match status" value="1"/>
</dbReference>
<dbReference type="InterPro" id="IPR023052">
    <property type="entry name" value="Cell_div_SepF"/>
</dbReference>
<evidence type="ECO:0000313" key="8">
    <source>
        <dbReference type="Proteomes" id="UP001208017"/>
    </source>
</evidence>
<evidence type="ECO:0000256" key="1">
    <source>
        <dbReference type="ARBA" id="ARBA00022618"/>
    </source>
</evidence>
<dbReference type="EMBL" id="JAPMLT010000011">
    <property type="protein sequence ID" value="MCX7571625.1"/>
    <property type="molecule type" value="Genomic_DNA"/>
</dbReference>
<accession>A0ABT3X400</accession>
<dbReference type="InterPro" id="IPR038594">
    <property type="entry name" value="SepF-like_sf"/>
</dbReference>
<comment type="caution">
    <text evidence="7">The sequence shown here is derived from an EMBL/GenBank/DDBJ whole genome shotgun (WGS) entry which is preliminary data.</text>
</comment>
<protein>
    <recommendedName>
        <fullName evidence="5">Cell division protein SepF</fullName>
    </recommendedName>
</protein>
<keyword evidence="1 5" id="KW-0132">Cell division</keyword>
<gene>
    <name evidence="5" type="primary">sepF</name>
    <name evidence="7" type="ORF">OS242_16900</name>
</gene>
<dbReference type="Proteomes" id="UP001208017">
    <property type="component" value="Unassembled WGS sequence"/>
</dbReference>
<keyword evidence="8" id="KW-1185">Reference proteome</keyword>
<comment type="subunit">
    <text evidence="5">Homodimer. Interacts with FtsZ.</text>
</comment>
<dbReference type="GO" id="GO:0051301">
    <property type="term" value="P:cell division"/>
    <property type="evidence" value="ECO:0007669"/>
    <property type="project" value="UniProtKB-KW"/>
</dbReference>
<sequence length="149" mass="16658">MFQKMMTFLGLSDEEPQVRAEEQEEQQAQPDGVVPLKRPGTVVSLHTQKQVRVFLAEPESYEDAQGIADHLRNRRPVVVNLHRCPLDEARRVIDFISGCTYALGGTMQKLGHNIFLCAPENIDIQGQISDALAEMPQGPVDGSNKFNTR</sequence>
<dbReference type="Gene3D" id="3.30.110.150">
    <property type="entry name" value="SepF-like protein"/>
    <property type="match status" value="1"/>
</dbReference>
<comment type="function">
    <text evidence="4 5">Cell division protein that is part of the divisome complex and is recruited early to the Z-ring. Probably stimulates Z-ring formation, perhaps through the cross-linking of FtsZ protofilaments. Its function overlaps with FtsA.</text>
</comment>
<evidence type="ECO:0000256" key="5">
    <source>
        <dbReference type="HAMAP-Rule" id="MF_01197"/>
    </source>
</evidence>
<dbReference type="HAMAP" id="MF_01197">
    <property type="entry name" value="SepF"/>
    <property type="match status" value="1"/>
</dbReference>
<proteinExistence type="inferred from homology"/>
<reference evidence="7 8" key="1">
    <citation type="submission" date="2022-11" db="EMBL/GenBank/DDBJ databases">
        <title>Study of microbial diversity in lake waters.</title>
        <authorList>
            <person name="Zhang J."/>
        </authorList>
    </citation>
    <scope>NUCLEOTIDE SEQUENCE [LARGE SCALE GENOMIC DNA]</scope>
    <source>
        <strain evidence="7 8">DT12</strain>
    </source>
</reference>
<dbReference type="InterPro" id="IPR007561">
    <property type="entry name" value="Cell_div_SepF/SepF-rel"/>
</dbReference>
<keyword evidence="5" id="KW-0963">Cytoplasm</keyword>
<evidence type="ECO:0000313" key="7">
    <source>
        <dbReference type="EMBL" id="MCX7571625.1"/>
    </source>
</evidence>
<organism evidence="7 8">
    <name type="scientific">Tumebacillus lacus</name>
    <dbReference type="NCBI Taxonomy" id="2995335"/>
    <lineage>
        <taxon>Bacteria</taxon>
        <taxon>Bacillati</taxon>
        <taxon>Bacillota</taxon>
        <taxon>Bacilli</taxon>
        <taxon>Bacillales</taxon>
        <taxon>Alicyclobacillaceae</taxon>
        <taxon>Tumebacillus</taxon>
    </lineage>
</organism>
<feature type="region of interest" description="Disordered" evidence="6">
    <location>
        <begin position="1"/>
        <end position="34"/>
    </location>
</feature>
<evidence type="ECO:0000256" key="2">
    <source>
        <dbReference type="ARBA" id="ARBA00023210"/>
    </source>
</evidence>